<evidence type="ECO:0000313" key="1">
    <source>
        <dbReference type="EMBL" id="TYP94869.1"/>
    </source>
</evidence>
<proteinExistence type="predicted"/>
<dbReference type="EMBL" id="VNHY01000001">
    <property type="protein sequence ID" value="TYP94869.1"/>
    <property type="molecule type" value="Genomic_DNA"/>
</dbReference>
<keyword evidence="2" id="KW-1185">Reference proteome</keyword>
<organism evidence="1 2">
    <name type="scientific">Fodinibius salinus</name>
    <dbReference type="NCBI Taxonomy" id="860790"/>
    <lineage>
        <taxon>Bacteria</taxon>
        <taxon>Pseudomonadati</taxon>
        <taxon>Balneolota</taxon>
        <taxon>Balneolia</taxon>
        <taxon>Balneolales</taxon>
        <taxon>Balneolaceae</taxon>
        <taxon>Fodinibius</taxon>
    </lineage>
</organism>
<comment type="caution">
    <text evidence="1">The sequence shown here is derived from an EMBL/GenBank/DDBJ whole genome shotgun (WGS) entry which is preliminary data.</text>
</comment>
<dbReference type="AlphaFoldDB" id="A0A5D3YPB2"/>
<sequence length="124" mass="13272">MLINNIKHFFNDRETRLAYIIHGTAAETGTVGLVTAPVPGDRFILGALQIQMIIEIAGEFGVSIDKSAAMALFESQIATVLGREMAGQATKYIPGPGNAVNGITAVSVTETIGWATADYYRKKN</sequence>
<name>A0A5D3YPB2_9BACT</name>
<accession>A0A5D3YPB2</accession>
<reference evidence="1 2" key="1">
    <citation type="submission" date="2019-07" db="EMBL/GenBank/DDBJ databases">
        <title>Genomic Encyclopedia of Archaeal and Bacterial Type Strains, Phase II (KMG-II): from individual species to whole genera.</title>
        <authorList>
            <person name="Goeker M."/>
        </authorList>
    </citation>
    <scope>NUCLEOTIDE SEQUENCE [LARGE SCALE GENOMIC DNA]</scope>
    <source>
        <strain evidence="1 2">DSM 21935</strain>
    </source>
</reference>
<dbReference type="Proteomes" id="UP000324595">
    <property type="component" value="Unassembled WGS sequence"/>
</dbReference>
<gene>
    <name evidence="1" type="ORF">LX73_0159</name>
</gene>
<evidence type="ECO:0000313" key="2">
    <source>
        <dbReference type="Proteomes" id="UP000324595"/>
    </source>
</evidence>
<protein>
    <submittedName>
        <fullName evidence="1">Uncharacterized protein</fullName>
    </submittedName>
</protein>